<feature type="signal peptide" evidence="1">
    <location>
        <begin position="1"/>
        <end position="20"/>
    </location>
</feature>
<organism evidence="2 3">
    <name type="scientific">Sunxiuqinia elliptica</name>
    <dbReference type="NCBI Taxonomy" id="655355"/>
    <lineage>
        <taxon>Bacteria</taxon>
        <taxon>Pseudomonadati</taxon>
        <taxon>Bacteroidota</taxon>
        <taxon>Bacteroidia</taxon>
        <taxon>Marinilabiliales</taxon>
        <taxon>Prolixibacteraceae</taxon>
        <taxon>Sunxiuqinia</taxon>
    </lineage>
</organism>
<dbReference type="PROSITE" id="PS51257">
    <property type="entry name" value="PROKAR_LIPOPROTEIN"/>
    <property type="match status" value="1"/>
</dbReference>
<sequence>MKKLSILLLMSLFFAVTSCKEDDDFSNAEIVAQEVHKVMDDNNIHRVIGIHTGQSYVLPASHNDVGRDFEFYSHFVRIDEVAFNLDKLLTYEVREGDGVYYLLLSF</sequence>
<evidence type="ECO:0000313" key="2">
    <source>
        <dbReference type="EMBL" id="SFF44374.1"/>
    </source>
</evidence>
<feature type="chain" id="PRO_5011594998" evidence="1">
    <location>
        <begin position="21"/>
        <end position="106"/>
    </location>
</feature>
<dbReference type="EMBL" id="FONW01000006">
    <property type="protein sequence ID" value="SFF44374.1"/>
    <property type="molecule type" value="Genomic_DNA"/>
</dbReference>
<gene>
    <name evidence="2" type="ORF">SAMN05216283_106177</name>
</gene>
<evidence type="ECO:0000256" key="1">
    <source>
        <dbReference type="SAM" id="SignalP"/>
    </source>
</evidence>
<dbReference type="Proteomes" id="UP000198964">
    <property type="component" value="Unassembled WGS sequence"/>
</dbReference>
<dbReference type="AlphaFoldDB" id="A0A1I2IQ39"/>
<accession>A0A1I2IQ39</accession>
<keyword evidence="1" id="KW-0732">Signal</keyword>
<evidence type="ECO:0000313" key="3">
    <source>
        <dbReference type="Proteomes" id="UP000198964"/>
    </source>
</evidence>
<name>A0A1I2IQ39_9BACT</name>
<keyword evidence="3" id="KW-1185">Reference proteome</keyword>
<protein>
    <submittedName>
        <fullName evidence="2">Uncharacterized protein</fullName>
    </submittedName>
</protein>
<reference evidence="2 3" key="1">
    <citation type="submission" date="2016-10" db="EMBL/GenBank/DDBJ databases">
        <authorList>
            <person name="de Groot N.N."/>
        </authorList>
    </citation>
    <scope>NUCLEOTIDE SEQUENCE [LARGE SCALE GENOMIC DNA]</scope>
    <source>
        <strain evidence="2 3">CGMCC 1.9156</strain>
    </source>
</reference>
<proteinExistence type="predicted"/>
<dbReference type="RefSeq" id="WP_093920308.1">
    <property type="nucleotide sequence ID" value="NZ_FONW01000006.1"/>
</dbReference>